<dbReference type="EMBL" id="NRSG01000570">
    <property type="protein sequence ID" value="MBK1662452.1"/>
    <property type="molecule type" value="Genomic_DNA"/>
</dbReference>
<organism evidence="3 4">
    <name type="scientific">Paracraurococcus ruber</name>
    <dbReference type="NCBI Taxonomy" id="77675"/>
    <lineage>
        <taxon>Bacteria</taxon>
        <taxon>Pseudomonadati</taxon>
        <taxon>Pseudomonadota</taxon>
        <taxon>Alphaproteobacteria</taxon>
        <taxon>Acetobacterales</taxon>
        <taxon>Roseomonadaceae</taxon>
        <taxon>Paracraurococcus</taxon>
    </lineage>
</organism>
<comment type="caution">
    <text evidence="3">The sequence shown here is derived from an EMBL/GenBank/DDBJ whole genome shotgun (WGS) entry which is preliminary data.</text>
</comment>
<dbReference type="Pfam" id="PF07589">
    <property type="entry name" value="PEP-CTERM"/>
    <property type="match status" value="1"/>
</dbReference>
<gene>
    <name evidence="3" type="ORF">CKO45_30190</name>
</gene>
<feature type="chain" id="PRO_5045875285" description="Ice-binding protein C-terminal domain-containing protein" evidence="1">
    <location>
        <begin position="27"/>
        <end position="231"/>
    </location>
</feature>
<keyword evidence="1" id="KW-0732">Signal</keyword>
<protein>
    <recommendedName>
        <fullName evidence="2">Ice-binding protein C-terminal domain-containing protein</fullName>
    </recommendedName>
</protein>
<name>A0ABS1D853_9PROT</name>
<dbReference type="Proteomes" id="UP000697995">
    <property type="component" value="Unassembled WGS sequence"/>
</dbReference>
<evidence type="ECO:0000259" key="2">
    <source>
        <dbReference type="Pfam" id="PF07589"/>
    </source>
</evidence>
<dbReference type="InterPro" id="IPR013424">
    <property type="entry name" value="Ice-binding_C"/>
</dbReference>
<evidence type="ECO:0000313" key="3">
    <source>
        <dbReference type="EMBL" id="MBK1662452.1"/>
    </source>
</evidence>
<dbReference type="NCBIfam" id="TIGR02595">
    <property type="entry name" value="PEP_CTERM"/>
    <property type="match status" value="1"/>
</dbReference>
<proteinExistence type="predicted"/>
<reference evidence="3 4" key="1">
    <citation type="journal article" date="2020" name="Microorganisms">
        <title>Osmotic Adaptation and Compatible Solute Biosynthesis of Phototrophic Bacteria as Revealed from Genome Analyses.</title>
        <authorList>
            <person name="Imhoff J.F."/>
            <person name="Rahn T."/>
            <person name="Kunzel S."/>
            <person name="Keller A."/>
            <person name="Neulinger S.C."/>
        </authorList>
    </citation>
    <scope>NUCLEOTIDE SEQUENCE [LARGE SCALE GENOMIC DNA]</scope>
    <source>
        <strain evidence="3 4">DSM 15382</strain>
    </source>
</reference>
<accession>A0ABS1D853</accession>
<keyword evidence="4" id="KW-1185">Reference proteome</keyword>
<feature type="domain" description="Ice-binding protein C-terminal" evidence="2">
    <location>
        <begin position="200"/>
        <end position="224"/>
    </location>
</feature>
<evidence type="ECO:0000313" key="4">
    <source>
        <dbReference type="Proteomes" id="UP000697995"/>
    </source>
</evidence>
<evidence type="ECO:0000256" key="1">
    <source>
        <dbReference type="SAM" id="SignalP"/>
    </source>
</evidence>
<sequence length="231" mass="22653">MITMTFKLPMLFATLALALSAGTALAAPIAPDSTVSITGGILGLPGGKISNATGLDFLNFGVAGTAGGTISLNAPSTGTFGPLFTLAGCPLAASAGGCGTITDLPAGTMPIASNMPISLPITNFYTITQAGRTLSFDLTAITDVSRISAGLTTLSISGSGTFRLAGYDPTPGIFTLTAQGSGETTFSAQAVAGTVPVTVPVPEPASLAILGMGLLGLGIGMARRSPQASAA</sequence>
<feature type="signal peptide" evidence="1">
    <location>
        <begin position="1"/>
        <end position="26"/>
    </location>
</feature>